<protein>
    <submittedName>
        <fullName evidence="2">Uncharacterized protein</fullName>
    </submittedName>
</protein>
<keyword evidence="1" id="KW-1133">Transmembrane helix</keyword>
<feature type="transmembrane region" description="Helical" evidence="1">
    <location>
        <begin position="65"/>
        <end position="85"/>
    </location>
</feature>
<proteinExistence type="predicted"/>
<feature type="transmembrane region" description="Helical" evidence="1">
    <location>
        <begin position="38"/>
        <end position="58"/>
    </location>
</feature>
<sequence>MMDLSRHGELSLIFVLCVLMGMTGALGWAAYWITPQHFATAVPIAAGFLLGSVFFGLLRQRSGNLLAQMAFAMILIFLVQKLRRLDPLALLSQWALHHAAFSWDLIWGLRGGLVLLAGALWAVFLRQFWPLIAHRP</sequence>
<evidence type="ECO:0000313" key="3">
    <source>
        <dbReference type="Proteomes" id="UP000242972"/>
    </source>
</evidence>
<feature type="transmembrane region" description="Helical" evidence="1">
    <location>
        <begin position="105"/>
        <end position="125"/>
    </location>
</feature>
<organism evidence="2 3">
    <name type="scientific">Sulfobacillus benefaciens</name>
    <dbReference type="NCBI Taxonomy" id="453960"/>
    <lineage>
        <taxon>Bacteria</taxon>
        <taxon>Bacillati</taxon>
        <taxon>Bacillota</taxon>
        <taxon>Clostridia</taxon>
        <taxon>Eubacteriales</taxon>
        <taxon>Clostridiales Family XVII. Incertae Sedis</taxon>
        <taxon>Sulfobacillus</taxon>
    </lineage>
</organism>
<dbReference type="AlphaFoldDB" id="A0A2T2XCN1"/>
<keyword evidence="1" id="KW-0812">Transmembrane</keyword>
<gene>
    <name evidence="2" type="ORF">C7B46_15435</name>
</gene>
<comment type="caution">
    <text evidence="2">The sequence shown here is derived from an EMBL/GenBank/DDBJ whole genome shotgun (WGS) entry which is preliminary data.</text>
</comment>
<name>A0A2T2XCN1_9FIRM</name>
<evidence type="ECO:0000256" key="1">
    <source>
        <dbReference type="SAM" id="Phobius"/>
    </source>
</evidence>
<reference evidence="2 3" key="1">
    <citation type="journal article" date="2014" name="BMC Genomics">
        <title>Comparison of environmental and isolate Sulfobacillus genomes reveals diverse carbon, sulfur, nitrogen, and hydrogen metabolisms.</title>
        <authorList>
            <person name="Justice N.B."/>
            <person name="Norman A."/>
            <person name="Brown C.T."/>
            <person name="Singh A."/>
            <person name="Thomas B.C."/>
            <person name="Banfield J.F."/>
        </authorList>
    </citation>
    <scope>NUCLEOTIDE SEQUENCE [LARGE SCALE GENOMIC DNA]</scope>
    <source>
        <strain evidence="2">AMDSBA4</strain>
    </source>
</reference>
<evidence type="ECO:0000313" key="2">
    <source>
        <dbReference type="EMBL" id="PSR32206.1"/>
    </source>
</evidence>
<dbReference type="EMBL" id="PXYW01000049">
    <property type="protein sequence ID" value="PSR32206.1"/>
    <property type="molecule type" value="Genomic_DNA"/>
</dbReference>
<accession>A0A2T2XCN1</accession>
<feature type="transmembrane region" description="Helical" evidence="1">
    <location>
        <begin position="12"/>
        <end position="32"/>
    </location>
</feature>
<keyword evidence="1" id="KW-0472">Membrane</keyword>
<dbReference type="Proteomes" id="UP000242972">
    <property type="component" value="Unassembled WGS sequence"/>
</dbReference>